<dbReference type="EnsemblPlants" id="OGLUM11G08140.1">
    <property type="protein sequence ID" value="OGLUM11G08140.1"/>
    <property type="gene ID" value="OGLUM11G08140"/>
</dbReference>
<proteinExistence type="predicted"/>
<dbReference type="HOGENOM" id="CLU_2945453_0_0_1"/>
<name>A0A0E0BHB3_9ORYZ</name>
<evidence type="ECO:0000313" key="2">
    <source>
        <dbReference type="Proteomes" id="UP000026961"/>
    </source>
</evidence>
<evidence type="ECO:0000313" key="1">
    <source>
        <dbReference type="EnsemblPlants" id="OGLUM11G08140.1"/>
    </source>
</evidence>
<accession>A0A0E0BHB3</accession>
<sequence>MASGDDRAIDLAGGRVEEENSLATKIRKMDRINNIPSRPIMKQELKILPPCYDANEGDNK</sequence>
<dbReference type="AlphaFoldDB" id="A0A0E0BHB3"/>
<protein>
    <submittedName>
        <fullName evidence="1">Uncharacterized protein</fullName>
    </submittedName>
</protein>
<dbReference type="Proteomes" id="UP000026961">
    <property type="component" value="Chromosome 11"/>
</dbReference>
<organism evidence="1">
    <name type="scientific">Oryza glumipatula</name>
    <dbReference type="NCBI Taxonomy" id="40148"/>
    <lineage>
        <taxon>Eukaryota</taxon>
        <taxon>Viridiplantae</taxon>
        <taxon>Streptophyta</taxon>
        <taxon>Embryophyta</taxon>
        <taxon>Tracheophyta</taxon>
        <taxon>Spermatophyta</taxon>
        <taxon>Magnoliopsida</taxon>
        <taxon>Liliopsida</taxon>
        <taxon>Poales</taxon>
        <taxon>Poaceae</taxon>
        <taxon>BOP clade</taxon>
        <taxon>Oryzoideae</taxon>
        <taxon>Oryzeae</taxon>
        <taxon>Oryzinae</taxon>
        <taxon>Oryza</taxon>
    </lineage>
</organism>
<keyword evidence="2" id="KW-1185">Reference proteome</keyword>
<dbReference type="Gramene" id="OGLUM11G08140.1">
    <property type="protein sequence ID" value="OGLUM11G08140.1"/>
    <property type="gene ID" value="OGLUM11G08140"/>
</dbReference>
<reference evidence="1" key="2">
    <citation type="submission" date="2018-05" db="EMBL/GenBank/DDBJ databases">
        <title>OgluRS3 (Oryza glumaepatula Reference Sequence Version 3).</title>
        <authorList>
            <person name="Zhang J."/>
            <person name="Kudrna D."/>
            <person name="Lee S."/>
            <person name="Talag J."/>
            <person name="Welchert J."/>
            <person name="Wing R.A."/>
        </authorList>
    </citation>
    <scope>NUCLEOTIDE SEQUENCE [LARGE SCALE GENOMIC DNA]</scope>
</reference>
<reference evidence="1" key="1">
    <citation type="submission" date="2015-04" db="UniProtKB">
        <authorList>
            <consortium name="EnsemblPlants"/>
        </authorList>
    </citation>
    <scope>IDENTIFICATION</scope>
</reference>